<feature type="transmembrane region" description="Helical" evidence="6">
    <location>
        <begin position="258"/>
        <end position="278"/>
    </location>
</feature>
<dbReference type="EMBL" id="JAAXPR010000012">
    <property type="protein sequence ID" value="NKZ20649.1"/>
    <property type="molecule type" value="Genomic_DNA"/>
</dbReference>
<feature type="domain" description="Citrate transporter-like" evidence="7">
    <location>
        <begin position="14"/>
        <end position="409"/>
    </location>
</feature>
<keyword evidence="3 6" id="KW-0812">Transmembrane</keyword>
<dbReference type="Proteomes" id="UP000522720">
    <property type="component" value="Unassembled WGS sequence"/>
</dbReference>
<keyword evidence="9" id="KW-1185">Reference proteome</keyword>
<feature type="transmembrane region" description="Helical" evidence="6">
    <location>
        <begin position="86"/>
        <end position="104"/>
    </location>
</feature>
<evidence type="ECO:0000256" key="1">
    <source>
        <dbReference type="ARBA" id="ARBA00004141"/>
    </source>
</evidence>
<evidence type="ECO:0000256" key="6">
    <source>
        <dbReference type="SAM" id="Phobius"/>
    </source>
</evidence>
<feature type="transmembrane region" description="Helical" evidence="6">
    <location>
        <begin position="355"/>
        <end position="375"/>
    </location>
</feature>
<evidence type="ECO:0000313" key="8">
    <source>
        <dbReference type="EMBL" id="NKZ20649.1"/>
    </source>
</evidence>
<organism evidence="8 9">
    <name type="scientific">Streptococcus ovuberis</name>
    <dbReference type="NCBI Taxonomy" id="1936207"/>
    <lineage>
        <taxon>Bacteria</taxon>
        <taxon>Bacillati</taxon>
        <taxon>Bacillota</taxon>
        <taxon>Bacilli</taxon>
        <taxon>Lactobacillales</taxon>
        <taxon>Streptococcaceae</taxon>
        <taxon>Streptococcus</taxon>
    </lineage>
</organism>
<evidence type="ECO:0000256" key="2">
    <source>
        <dbReference type="ARBA" id="ARBA00022448"/>
    </source>
</evidence>
<dbReference type="NCBIfam" id="TIGR00784">
    <property type="entry name" value="citMHS"/>
    <property type="match status" value="1"/>
</dbReference>
<evidence type="ECO:0000256" key="5">
    <source>
        <dbReference type="ARBA" id="ARBA00023136"/>
    </source>
</evidence>
<proteinExistence type="predicted"/>
<feature type="transmembrane region" description="Helical" evidence="6">
    <location>
        <begin position="446"/>
        <end position="465"/>
    </location>
</feature>
<dbReference type="Pfam" id="PF03600">
    <property type="entry name" value="CitMHS"/>
    <property type="match status" value="1"/>
</dbReference>
<feature type="transmembrane region" description="Helical" evidence="6">
    <location>
        <begin position="403"/>
        <end position="426"/>
    </location>
</feature>
<comment type="subcellular location">
    <subcellularLocation>
        <location evidence="1">Membrane</location>
        <topology evidence="1">Multi-pass membrane protein</topology>
    </subcellularLocation>
</comment>
<evidence type="ECO:0000256" key="4">
    <source>
        <dbReference type="ARBA" id="ARBA00022989"/>
    </source>
</evidence>
<dbReference type="AlphaFoldDB" id="A0A7X6N206"/>
<protein>
    <submittedName>
        <fullName evidence="8">Citrate transporter</fullName>
    </submittedName>
</protein>
<evidence type="ECO:0000256" key="3">
    <source>
        <dbReference type="ARBA" id="ARBA00022692"/>
    </source>
</evidence>
<accession>A0A7X6N206</accession>
<reference evidence="8 9" key="1">
    <citation type="submission" date="2020-04" db="EMBL/GenBank/DDBJ databases">
        <title>MicrobeNet Type strains.</title>
        <authorList>
            <person name="Nicholson A.C."/>
        </authorList>
    </citation>
    <scope>NUCLEOTIDE SEQUENCE [LARGE SCALE GENOMIC DNA]</scope>
    <source>
        <strain evidence="8 9">CCUG 69612</strain>
    </source>
</reference>
<feature type="transmembrane region" description="Helical" evidence="6">
    <location>
        <begin position="124"/>
        <end position="154"/>
    </location>
</feature>
<name>A0A7X6N206_9STRE</name>
<dbReference type="InterPro" id="IPR014738">
    <property type="entry name" value="Citrate_transporter"/>
</dbReference>
<comment type="caution">
    <text evidence="8">The sequence shown here is derived from an EMBL/GenBank/DDBJ whole genome shotgun (WGS) entry which is preliminary data.</text>
</comment>
<evidence type="ECO:0000313" key="9">
    <source>
        <dbReference type="Proteomes" id="UP000522720"/>
    </source>
</evidence>
<sequence length="467" mass="50281">MLLTVLAYAMIIVFMYVVMTKKMSPFTSLVLVPLVFAAVLVITGSADLTADAKFVSFVGEEGSVNGLTAIGDMVLYGVNTTAKTGIMLLFAILYFSTMLDAGLFDPITEKMIRFAKGDPMKVLIATAIVAAAVSMNGDGTTTTLIVVSAFLPIYKKLNMKIMNLGVLIILQNTIMNLLPWGGPTARAMSVLGVGAEILGYLAPGMLLSLLYVILWVAPSMGRKERARLGVVEFTEAELHELTDITDPDTLAIRRPKNFWFNALLTIVLIAWLVAGSFIEEIELAPLLLFAVGTVIALMVNYPVLKDQSKRIGDNAGDAVQVVILVFAAGIFMGLFQGSGMATALANSFATIIPKQLAGFWGLIIALISAPGTFFISNDGFYYGILPVMAEAGASYGFTPESMALASLMGQAFHLLSPLVAFIYLLLRLTGLDMGEWQRESAKYATVIFIIFVVTIIATGQMPLYLPQ</sequence>
<keyword evidence="5 6" id="KW-0472">Membrane</keyword>
<feature type="transmembrane region" description="Helical" evidence="6">
    <location>
        <begin position="380"/>
        <end position="397"/>
    </location>
</feature>
<feature type="transmembrane region" description="Helical" evidence="6">
    <location>
        <begin position="315"/>
        <end position="335"/>
    </location>
</feature>
<dbReference type="InterPro" id="IPR004680">
    <property type="entry name" value="Cit_transptr-like_dom"/>
</dbReference>
<keyword evidence="4 6" id="KW-1133">Transmembrane helix</keyword>
<feature type="transmembrane region" description="Helical" evidence="6">
    <location>
        <begin position="161"/>
        <end position="178"/>
    </location>
</feature>
<dbReference type="GO" id="GO:0016020">
    <property type="term" value="C:membrane"/>
    <property type="evidence" value="ECO:0007669"/>
    <property type="project" value="UniProtKB-SubCell"/>
</dbReference>
<dbReference type="GO" id="GO:0015137">
    <property type="term" value="F:citrate transmembrane transporter activity"/>
    <property type="evidence" value="ECO:0007669"/>
    <property type="project" value="InterPro"/>
</dbReference>
<feature type="transmembrane region" description="Helical" evidence="6">
    <location>
        <begin position="284"/>
        <end position="303"/>
    </location>
</feature>
<evidence type="ECO:0000259" key="7">
    <source>
        <dbReference type="Pfam" id="PF03600"/>
    </source>
</evidence>
<keyword evidence="2" id="KW-0813">Transport</keyword>
<feature type="transmembrane region" description="Helical" evidence="6">
    <location>
        <begin position="198"/>
        <end position="217"/>
    </location>
</feature>
<dbReference type="RefSeq" id="WP_168549398.1">
    <property type="nucleotide sequence ID" value="NZ_JAAXPR010000012.1"/>
</dbReference>
<gene>
    <name evidence="8" type="ORF">HF992_07335</name>
</gene>